<accession>A0A6C0USA6</accession>
<reference evidence="2 3" key="2">
    <citation type="submission" date="2020-02" db="EMBL/GenBank/DDBJ databases">
        <title>Whole genome sequence of Haloferax alexandrinus pws1.</title>
        <authorList>
            <person name="Verma D.K."/>
            <person name="Gopal K."/>
            <person name="Prasad E.S."/>
        </authorList>
    </citation>
    <scope>NUCLEOTIDE SEQUENCE [LARGE SCALE GENOMIC DNA]</scope>
    <source>
        <strain evidence="2">Wsp1</strain>
        <strain evidence="3">wsp1</strain>
    </source>
</reference>
<dbReference type="EMBL" id="WOWC01000001">
    <property type="protein sequence ID" value="NLV02197.1"/>
    <property type="molecule type" value="Genomic_DNA"/>
</dbReference>
<dbReference type="Proteomes" id="UP000465667">
    <property type="component" value="Chromosome"/>
</dbReference>
<organism evidence="2 3">
    <name type="scientific">Haloferax volcanii</name>
    <name type="common">Halobacterium volcanii</name>
    <dbReference type="NCBI Taxonomy" id="2246"/>
    <lineage>
        <taxon>Archaea</taxon>
        <taxon>Methanobacteriati</taxon>
        <taxon>Methanobacteriota</taxon>
        <taxon>Stenosarchaea group</taxon>
        <taxon>Halobacteria</taxon>
        <taxon>Halobacteriales</taxon>
        <taxon>Haloferacaceae</taxon>
        <taxon>Haloferax</taxon>
    </lineage>
</organism>
<name>A0A6C0USA6_HALVO</name>
<sequence>MSNSPPEKSDSDGENQRAVAAAVPRLFLYAPSLYHSFEKGWCSVGRNYHKNTN</sequence>
<dbReference type="RefSeq" id="WP_155821752.1">
    <property type="nucleotide sequence ID" value="NZ_CP048738.1"/>
</dbReference>
<dbReference type="KEGG" id="hale:G3A49_09585"/>
<evidence type="ECO:0000313" key="1">
    <source>
        <dbReference type="EMBL" id="NLV02197.1"/>
    </source>
</evidence>
<dbReference type="EMBL" id="CP048738">
    <property type="protein sequence ID" value="QIB78372.1"/>
    <property type="molecule type" value="Genomic_DNA"/>
</dbReference>
<dbReference type="AlphaFoldDB" id="A0A6C0USA6"/>
<gene>
    <name evidence="2" type="ORF">G3A49_09585</name>
    <name evidence="1" type="ORF">GOC85_06335</name>
</gene>
<evidence type="ECO:0000313" key="3">
    <source>
        <dbReference type="Proteomes" id="UP000465667"/>
    </source>
</evidence>
<evidence type="ECO:0000313" key="2">
    <source>
        <dbReference type="EMBL" id="QIB78372.1"/>
    </source>
</evidence>
<dbReference type="GeneID" id="301159224"/>
<reference evidence="1" key="1">
    <citation type="submission" date="2019-12" db="EMBL/GenBank/DDBJ databases">
        <title>Haloferax alexandrinus strain pws11.</title>
        <authorList>
            <person name="Verma D.K."/>
            <person name="Gopal K."/>
            <person name="Prasad E.S."/>
        </authorList>
    </citation>
    <scope>NUCLEOTIDE SEQUENCE</scope>
    <source>
        <strain evidence="1">Pws11</strain>
    </source>
</reference>
<protein>
    <submittedName>
        <fullName evidence="2">Uncharacterized protein</fullName>
    </submittedName>
</protein>
<proteinExistence type="predicted"/>
<dbReference type="Proteomes" id="UP000619835">
    <property type="component" value="Unassembled WGS sequence"/>
</dbReference>